<accession>A0AAD5TKN1</accession>
<dbReference type="InterPro" id="IPR011008">
    <property type="entry name" value="Dimeric_a/b-barrel"/>
</dbReference>
<comment type="caution">
    <text evidence="2">The sequence shown here is derived from an EMBL/GenBank/DDBJ whole genome shotgun (WGS) entry which is preliminary data.</text>
</comment>
<dbReference type="Proteomes" id="UP001212152">
    <property type="component" value="Unassembled WGS sequence"/>
</dbReference>
<dbReference type="InterPro" id="IPR005545">
    <property type="entry name" value="YCII"/>
</dbReference>
<dbReference type="SUPFAM" id="SSF54909">
    <property type="entry name" value="Dimeric alpha+beta barrel"/>
    <property type="match status" value="1"/>
</dbReference>
<proteinExistence type="predicted"/>
<dbReference type="Pfam" id="PF03795">
    <property type="entry name" value="YCII"/>
    <property type="match status" value="1"/>
</dbReference>
<gene>
    <name evidence="2" type="ORF">HDU87_003378</name>
</gene>
<dbReference type="EMBL" id="JADGJQ010000024">
    <property type="protein sequence ID" value="KAJ3178823.1"/>
    <property type="molecule type" value="Genomic_DNA"/>
</dbReference>
<evidence type="ECO:0000313" key="3">
    <source>
        <dbReference type="Proteomes" id="UP001212152"/>
    </source>
</evidence>
<sequence>MLRAPLSFPRSFLPAHALRRCFASTSAAHEQFVIIARDGADPKAFERRMAIRPAHLAGVKKLKAAGQVVLGGAIIGDESKMVGSVMVVDMPTKEAVEQYIKSDPYVKHGVWTKWEILPFKPAALD</sequence>
<dbReference type="Gene3D" id="3.30.70.1060">
    <property type="entry name" value="Dimeric alpha+beta barrel"/>
    <property type="match status" value="1"/>
</dbReference>
<dbReference type="PANTHER" id="PTHR33606:SF3">
    <property type="entry name" value="PROTEIN YCII"/>
    <property type="match status" value="1"/>
</dbReference>
<evidence type="ECO:0000313" key="2">
    <source>
        <dbReference type="EMBL" id="KAJ3178823.1"/>
    </source>
</evidence>
<dbReference type="InterPro" id="IPR051807">
    <property type="entry name" value="Sec-metab_biosynth-assoc"/>
</dbReference>
<organism evidence="2 3">
    <name type="scientific">Geranomyces variabilis</name>
    <dbReference type="NCBI Taxonomy" id="109894"/>
    <lineage>
        <taxon>Eukaryota</taxon>
        <taxon>Fungi</taxon>
        <taxon>Fungi incertae sedis</taxon>
        <taxon>Chytridiomycota</taxon>
        <taxon>Chytridiomycota incertae sedis</taxon>
        <taxon>Chytridiomycetes</taxon>
        <taxon>Spizellomycetales</taxon>
        <taxon>Powellomycetaceae</taxon>
        <taxon>Geranomyces</taxon>
    </lineage>
</organism>
<name>A0AAD5TKN1_9FUNG</name>
<evidence type="ECO:0000259" key="1">
    <source>
        <dbReference type="Pfam" id="PF03795"/>
    </source>
</evidence>
<feature type="domain" description="YCII-related" evidence="1">
    <location>
        <begin position="32"/>
        <end position="120"/>
    </location>
</feature>
<keyword evidence="3" id="KW-1185">Reference proteome</keyword>
<protein>
    <recommendedName>
        <fullName evidence="1">YCII-related domain-containing protein</fullName>
    </recommendedName>
</protein>
<dbReference type="PANTHER" id="PTHR33606">
    <property type="entry name" value="PROTEIN YCII"/>
    <property type="match status" value="1"/>
</dbReference>
<dbReference type="AlphaFoldDB" id="A0AAD5TKN1"/>
<reference evidence="2" key="1">
    <citation type="submission" date="2020-05" db="EMBL/GenBank/DDBJ databases">
        <title>Phylogenomic resolution of chytrid fungi.</title>
        <authorList>
            <person name="Stajich J.E."/>
            <person name="Amses K."/>
            <person name="Simmons R."/>
            <person name="Seto K."/>
            <person name="Myers J."/>
            <person name="Bonds A."/>
            <person name="Quandt C.A."/>
            <person name="Barry K."/>
            <person name="Liu P."/>
            <person name="Grigoriev I."/>
            <person name="Longcore J.E."/>
            <person name="James T.Y."/>
        </authorList>
    </citation>
    <scope>NUCLEOTIDE SEQUENCE</scope>
    <source>
        <strain evidence="2">JEL0379</strain>
    </source>
</reference>